<accession>A0A7X1FRN0</accession>
<protein>
    <submittedName>
        <fullName evidence="1">Uncharacterized protein</fullName>
    </submittedName>
</protein>
<dbReference type="Proteomes" id="UP000566813">
    <property type="component" value="Unassembled WGS sequence"/>
</dbReference>
<evidence type="ECO:0000313" key="2">
    <source>
        <dbReference type="Proteomes" id="UP000566813"/>
    </source>
</evidence>
<comment type="caution">
    <text evidence="1">The sequence shown here is derived from an EMBL/GenBank/DDBJ whole genome shotgun (WGS) entry which is preliminary data.</text>
</comment>
<gene>
    <name evidence="1" type="ORF">H7F51_09090</name>
</gene>
<dbReference type="RefSeq" id="WP_185663941.1">
    <property type="nucleotide sequence ID" value="NZ_JACLAW010000006.1"/>
</dbReference>
<proteinExistence type="predicted"/>
<dbReference type="EMBL" id="JACLAW010000006">
    <property type="protein sequence ID" value="MBC2665678.1"/>
    <property type="molecule type" value="Genomic_DNA"/>
</dbReference>
<sequence>MGLPFATTRVAIKDTITIMITETPSGSVRLPEEALRLLVEWQTSRSSSIDTSTTTAFQALFGRMASLLHGPAPTGLPQFYLASLDPGKGKTEAACAFLKAWASLNFQPGGGVLVAVSRLDEVDAYIERSGLADDQFAVLVAQDANVGLKGRRDRTNAPVLFTTHEMIRRRTRGEPFSKVGAFHFHSRPRSCRIWDESLLPAIPATLRLDAIQGLLEPARPVLGEAITLVEDLIEKVSNTLPGNTVDIDPEFCVEGGHGKKLQGRDRERWEALVAWAGDDVVVTKSNRRGLELVGTTDRLPDDFAPAVILDASGRVRHTYRTWEANGSQLVRLPSATNNYAKLTIHHWDRACSRSTFDNPDDRAELLQVAANLINAEPDRRWLVVHHQPRGDWDAPTQLPPLIDGHGDASRVKFVHWGNHHGTNDFRDIDRVLVLGLWHLPTTVLQAYHLATMDPEEQSPNLQDDIRGMATGEHQHNLLQAICRASVRNSIDGVCGDCAAYVIGRIAGADTKAVLRDTFPGATAGDWRPLEAPLRGQAAAVAGVIEGRFADPEVISIRKADLRAAVGIERSQGLAQVLSRPDVGRWLAERGLGVTSRTVARIAA</sequence>
<dbReference type="AlphaFoldDB" id="A0A7X1FRN0"/>
<name>A0A7X1FRN0_9SPHN</name>
<keyword evidence="2" id="KW-1185">Reference proteome</keyword>
<evidence type="ECO:0000313" key="1">
    <source>
        <dbReference type="EMBL" id="MBC2665678.1"/>
    </source>
</evidence>
<reference evidence="1 2" key="1">
    <citation type="submission" date="2020-08" db="EMBL/GenBank/DDBJ databases">
        <title>The genome sequence of type strain Novosphingobium flavum NBRC 111647.</title>
        <authorList>
            <person name="Liu Y."/>
        </authorList>
    </citation>
    <scope>NUCLEOTIDE SEQUENCE [LARGE SCALE GENOMIC DNA]</scope>
    <source>
        <strain evidence="1 2">NBRC 111647</strain>
    </source>
</reference>
<organism evidence="1 2">
    <name type="scientific">Novosphingobium flavum</name>
    <dbReference type="NCBI Taxonomy" id="1778672"/>
    <lineage>
        <taxon>Bacteria</taxon>
        <taxon>Pseudomonadati</taxon>
        <taxon>Pseudomonadota</taxon>
        <taxon>Alphaproteobacteria</taxon>
        <taxon>Sphingomonadales</taxon>
        <taxon>Sphingomonadaceae</taxon>
        <taxon>Novosphingobium</taxon>
    </lineage>
</organism>